<dbReference type="GO" id="GO:0016810">
    <property type="term" value="F:hydrolase activity, acting on carbon-nitrogen (but not peptide) bonds"/>
    <property type="evidence" value="ECO:0007669"/>
    <property type="project" value="InterPro"/>
</dbReference>
<dbReference type="Gene3D" id="2.120.10.30">
    <property type="entry name" value="TolB, C-terminal domain"/>
    <property type="match status" value="3"/>
</dbReference>
<protein>
    <submittedName>
        <fullName evidence="5">Amidohydrolase</fullName>
    </submittedName>
</protein>
<dbReference type="EMBL" id="NFZT01000001">
    <property type="protein sequence ID" value="OWV34641.1"/>
    <property type="molecule type" value="Genomic_DNA"/>
</dbReference>
<keyword evidence="3" id="KW-0732">Signal</keyword>
<evidence type="ECO:0000313" key="5">
    <source>
        <dbReference type="EMBL" id="OWV34641.1"/>
    </source>
</evidence>
<feature type="chain" id="PRO_5012510515" evidence="3">
    <location>
        <begin position="22"/>
        <end position="1119"/>
    </location>
</feature>
<feature type="signal peptide" evidence="3">
    <location>
        <begin position="1"/>
        <end position="21"/>
    </location>
</feature>
<dbReference type="InterPro" id="IPR032466">
    <property type="entry name" value="Metal_Hydrolase"/>
</dbReference>
<dbReference type="RefSeq" id="WP_088713342.1">
    <property type="nucleotide sequence ID" value="NZ_NFZT01000001.1"/>
</dbReference>
<evidence type="ECO:0000256" key="3">
    <source>
        <dbReference type="SAM" id="SignalP"/>
    </source>
</evidence>
<dbReference type="SUPFAM" id="SSF82171">
    <property type="entry name" value="DPP6 N-terminal domain-like"/>
    <property type="match status" value="1"/>
</dbReference>
<dbReference type="PANTHER" id="PTHR36842">
    <property type="entry name" value="PROTEIN TOLB HOMOLOG"/>
    <property type="match status" value="1"/>
</dbReference>
<dbReference type="PANTHER" id="PTHR36842:SF1">
    <property type="entry name" value="PROTEIN TOLB"/>
    <property type="match status" value="1"/>
</dbReference>
<dbReference type="InterPro" id="IPR011659">
    <property type="entry name" value="WD40"/>
</dbReference>
<feature type="region of interest" description="Disordered" evidence="2">
    <location>
        <begin position="20"/>
        <end position="70"/>
    </location>
</feature>
<dbReference type="SUPFAM" id="SSF63829">
    <property type="entry name" value="Calcium-dependent phosphotriesterase"/>
    <property type="match status" value="1"/>
</dbReference>
<organism evidence="5 6">
    <name type="scientific">Pacificimonas flava</name>
    <dbReference type="NCBI Taxonomy" id="1234595"/>
    <lineage>
        <taxon>Bacteria</taxon>
        <taxon>Pseudomonadati</taxon>
        <taxon>Pseudomonadota</taxon>
        <taxon>Alphaproteobacteria</taxon>
        <taxon>Sphingomonadales</taxon>
        <taxon>Sphingosinicellaceae</taxon>
        <taxon>Pacificimonas</taxon>
    </lineage>
</organism>
<dbReference type="InterPro" id="IPR011059">
    <property type="entry name" value="Metal-dep_hydrolase_composite"/>
</dbReference>
<gene>
    <name evidence="5" type="ORF">B5C34_04875</name>
</gene>
<dbReference type="Pfam" id="PF26549">
    <property type="entry name" value="Tricorn_N"/>
    <property type="match status" value="1"/>
</dbReference>
<dbReference type="OrthoDB" id="9758793at2"/>
<accession>A0A219B8N3</accession>
<dbReference type="Proteomes" id="UP000198462">
    <property type="component" value="Unassembled WGS sequence"/>
</dbReference>
<evidence type="ECO:0000256" key="1">
    <source>
        <dbReference type="ARBA" id="ARBA00009820"/>
    </source>
</evidence>
<sequence length="1119" mass="121120">MTFRTVSRLFVASLLTSAAWAQSPAPESENPVEESETTEDENLRTVSAPEAVPEQTPESGGDSGASADEKADAWDVMAPPGVALRDVAIRVDEGTWMDVDVSPNGDLIAFALLGDIYTMPISGGTPTRISEGLAWEVHPRFSPDGRRIAFTSDRGGGNNIWLMNADGSDKRQLTNEDFRLLNQPTWSPDGQFIAAKKHFTTGRSLGTGEIWLYHVSGGSGVKLVARPNEQHQKELGEPVFDPRGGGIFFTRNVTPGPIFEYAQDSNTELFNIERYDLETGETKTAVGGFGGAVRPQPSPDGNLIAYVKRENTRSKLYVKNRLTGEERKIYDDLDQDVQETWAVTGVYPNMAWTPDSRSILFWAKGKIRRIDADGSGAAVIPFRIDDTRAVADAPHPVIPVYEPTVEATMARFAAVSPDGRTVVFESLGRLYTMPAGGGTPRRLTSTEEGRELFPTWSRDGETIAFVHWTDEGLGRLRTIGARGRNLRTLTSLPGHYSRPAFSPDGRTIVFEKGEGGYLTAPEYSENPGIYSVPVEGGTISQISDSGSSPHFGSANDRVFSMVSEGGAQKLVSTDLNGEARRVHAHGDLVTGYRVSPDARFVAFTEDYDVYAMPLMPGGQDVAISAGAKALPIVEVSDSGGDYMTWSSGGERLHWSLGPTLYTAMRSDLFSTAPTPEGETASAYTQPETGVSMLRRVEAAQHSGTYAITGAKIVTMSAGADGKTDGGIIENGTILVTDGKIAAVGETAAMTYPAGTPTIDASGKTIVPGFIDAHAHGPVASDELVPEQNWSLVQNLALGTTTIHDPSTSSAFFVAADLQRAGELLAPRMFSTGRVIYGAKAPGVYAQIDSLDDALDHVRRLKAEGARSVKNYNQPRREQRQMVVEAARQEDMLVVAEGGSLYGMDMNLVADGNSTLEHNVPLETFYEDVLQFFSQSDTNYTPTLVVTYGGLAGDPYWRQATNVWEQPLLQAHTPPALLSAQTSRRTTAPESNFVDDEAAREAKKLMDRGVKVSIGAHGQQAGIGTHWEIWSFARGGLSNIEALNTATLMAAQSLGMDREIGSLEQGKLADLLILDGDPTENIRNTERVYRVVLGGRVYDPATMNETVSGTEERMPYWWED</sequence>
<evidence type="ECO:0000259" key="4">
    <source>
        <dbReference type="Pfam" id="PF01979"/>
    </source>
</evidence>
<comment type="caution">
    <text evidence="5">The sequence shown here is derived from an EMBL/GenBank/DDBJ whole genome shotgun (WGS) entry which is preliminary data.</text>
</comment>
<dbReference type="SUPFAM" id="SSF51338">
    <property type="entry name" value="Composite domain of metallo-dependent hydrolases"/>
    <property type="match status" value="1"/>
</dbReference>
<dbReference type="Gene3D" id="3.20.20.140">
    <property type="entry name" value="Metal-dependent hydrolases"/>
    <property type="match status" value="1"/>
</dbReference>
<dbReference type="InterPro" id="IPR006680">
    <property type="entry name" value="Amidohydro-rel"/>
</dbReference>
<reference evidence="6" key="1">
    <citation type="submission" date="2017-05" db="EMBL/GenBank/DDBJ databases">
        <authorList>
            <person name="Lin X."/>
        </authorList>
    </citation>
    <scope>NUCLEOTIDE SEQUENCE [LARGE SCALE GENOMIC DNA]</scope>
    <source>
        <strain evidence="6">JLT2012</strain>
    </source>
</reference>
<dbReference type="InterPro" id="IPR011042">
    <property type="entry name" value="6-blade_b-propeller_TolB-like"/>
</dbReference>
<feature type="domain" description="Amidohydrolase-related" evidence="4">
    <location>
        <begin position="764"/>
        <end position="1096"/>
    </location>
</feature>
<proteinExistence type="inferred from homology"/>
<dbReference type="SUPFAM" id="SSF51556">
    <property type="entry name" value="Metallo-dependent hydrolases"/>
    <property type="match status" value="1"/>
</dbReference>
<evidence type="ECO:0000256" key="2">
    <source>
        <dbReference type="SAM" id="MobiDB-lite"/>
    </source>
</evidence>
<comment type="similarity">
    <text evidence="1">Belongs to the TolB family.</text>
</comment>
<keyword evidence="5" id="KW-0378">Hydrolase</keyword>
<name>A0A219B8N3_9SPHN</name>
<dbReference type="Pfam" id="PF01979">
    <property type="entry name" value="Amidohydro_1"/>
    <property type="match status" value="1"/>
</dbReference>
<dbReference type="AlphaFoldDB" id="A0A219B8N3"/>
<dbReference type="Gene3D" id="2.30.40.10">
    <property type="entry name" value="Urease, subunit C, domain 1"/>
    <property type="match status" value="1"/>
</dbReference>
<feature type="compositionally biased region" description="Acidic residues" evidence="2">
    <location>
        <begin position="30"/>
        <end position="40"/>
    </location>
</feature>
<evidence type="ECO:0000313" key="6">
    <source>
        <dbReference type="Proteomes" id="UP000198462"/>
    </source>
</evidence>
<dbReference type="Pfam" id="PF07676">
    <property type="entry name" value="PD40"/>
    <property type="match status" value="2"/>
</dbReference>
<keyword evidence="6" id="KW-1185">Reference proteome</keyword>